<proteinExistence type="inferred from homology"/>
<dbReference type="GO" id="GO:0005840">
    <property type="term" value="C:ribosome"/>
    <property type="evidence" value="ECO:0007669"/>
    <property type="project" value="UniProtKB-KW"/>
</dbReference>
<dbReference type="EMBL" id="LT630287">
    <property type="protein sequence ID" value="SFV40730.1"/>
    <property type="molecule type" value="Genomic_DNA"/>
</dbReference>
<organism evidence="7 9">
    <name type="scientific">Ligilactobacillus acidipiscis</name>
    <dbReference type="NCBI Taxonomy" id="89059"/>
    <lineage>
        <taxon>Bacteria</taxon>
        <taxon>Bacillati</taxon>
        <taxon>Bacillota</taxon>
        <taxon>Bacilli</taxon>
        <taxon>Lactobacillales</taxon>
        <taxon>Lactobacillaceae</taxon>
        <taxon>Ligilactobacillus</taxon>
    </lineage>
</organism>
<dbReference type="Proteomes" id="UP000190935">
    <property type="component" value="Chromosome I"/>
</dbReference>
<dbReference type="Gene3D" id="3.30.70.1490">
    <property type="entry name" value="Cysteine protease Prp"/>
    <property type="match status" value="1"/>
</dbReference>
<dbReference type="PANTHER" id="PTHR39178">
    <property type="entry name" value="HYPOTHETICAL RIBOSOME-ASSOCIATED PROTEIN"/>
    <property type="match status" value="1"/>
</dbReference>
<dbReference type="GO" id="GO:0042254">
    <property type="term" value="P:ribosome biogenesis"/>
    <property type="evidence" value="ECO:0007669"/>
    <property type="project" value="UniProtKB-KW"/>
</dbReference>
<comment type="similarity">
    <text evidence="5">Belongs to the Prp family.</text>
</comment>
<evidence type="ECO:0000256" key="5">
    <source>
        <dbReference type="ARBA" id="ARBA00044503"/>
    </source>
</evidence>
<keyword evidence="3" id="KW-0378">Hydrolase</keyword>
<dbReference type="InterPro" id="IPR036764">
    <property type="entry name" value="Peptidase_Prp_sf"/>
</dbReference>
<evidence type="ECO:0000256" key="3">
    <source>
        <dbReference type="ARBA" id="ARBA00022801"/>
    </source>
</evidence>
<evidence type="ECO:0000256" key="4">
    <source>
        <dbReference type="ARBA" id="ARBA00022807"/>
    </source>
</evidence>
<reference evidence="10" key="2">
    <citation type="submission" date="2016-11" db="EMBL/GenBank/DDBJ databases">
        <authorList>
            <person name="Papadimitriou K."/>
        </authorList>
    </citation>
    <scope>NUCLEOTIDE SEQUENCE [LARGE SCALE GENOMIC DNA]</scope>
    <source>
        <strain evidence="10">ACA-DC 1533</strain>
    </source>
</reference>
<evidence type="ECO:0000256" key="1">
    <source>
        <dbReference type="ARBA" id="ARBA00022517"/>
    </source>
</evidence>
<evidence type="ECO:0000256" key="6">
    <source>
        <dbReference type="ARBA" id="ARBA00044538"/>
    </source>
</evidence>
<sequence length="108" mass="11827">MIKAHFLSNNDTFCGFLLKGHADSGEFGYDIVCAAVSVLAINTVNSLEQLASVTPQVVSDDDNGGYLKVSLEKDEAKKPAVQLLLKSFKLGIQSIIDNYRDYITIENE</sequence>
<keyword evidence="4" id="KW-0788">Thiol protease</keyword>
<keyword evidence="1" id="KW-0690">Ribosome biogenesis</keyword>
<dbReference type="Proteomes" id="UP000051491">
    <property type="component" value="Unassembled WGS sequence"/>
</dbReference>
<keyword evidence="8" id="KW-0689">Ribosomal protein</keyword>
<protein>
    <recommendedName>
        <fullName evidence="6">Ribosomal processing cysteine protease Prp</fullName>
    </recommendedName>
</protein>
<keyword evidence="8" id="KW-0687">Ribonucleoprotein</keyword>
<dbReference type="CDD" id="cd16332">
    <property type="entry name" value="Prp-like"/>
    <property type="match status" value="1"/>
</dbReference>
<dbReference type="OrthoDB" id="48998at2"/>
<keyword evidence="2" id="KW-0645">Protease</keyword>
<reference evidence="8" key="3">
    <citation type="submission" date="2016-11" db="EMBL/GenBank/DDBJ databases">
        <authorList>
            <person name="Jaros S."/>
            <person name="Januszkiewicz K."/>
            <person name="Wedrychowicz H."/>
        </authorList>
    </citation>
    <scope>NUCLEOTIDE SEQUENCE [LARGE SCALE GENOMIC DNA]</scope>
    <source>
        <strain evidence="8">ACA-DC 1533</strain>
    </source>
</reference>
<dbReference type="InterPro" id="IPR007422">
    <property type="entry name" value="Peptidase_Prp"/>
</dbReference>
<evidence type="ECO:0000313" key="9">
    <source>
        <dbReference type="Proteomes" id="UP000051491"/>
    </source>
</evidence>
<evidence type="ECO:0000313" key="7">
    <source>
        <dbReference type="EMBL" id="KRN88212.1"/>
    </source>
</evidence>
<dbReference type="GO" id="GO:0006508">
    <property type="term" value="P:proteolysis"/>
    <property type="evidence" value="ECO:0007669"/>
    <property type="project" value="UniProtKB-KW"/>
</dbReference>
<dbReference type="EMBL" id="JQBK01000001">
    <property type="protein sequence ID" value="KRN88212.1"/>
    <property type="molecule type" value="Genomic_DNA"/>
</dbReference>
<dbReference type="RefSeq" id="WP_010494373.1">
    <property type="nucleotide sequence ID" value="NZ_JQBK01000001.1"/>
</dbReference>
<accession>A0A0R2KPN7</accession>
<dbReference type="PATRIC" id="fig|89059.3.peg.66"/>
<evidence type="ECO:0000256" key="2">
    <source>
        <dbReference type="ARBA" id="ARBA00022670"/>
    </source>
</evidence>
<name>A0A0R2KPN7_9LACO</name>
<evidence type="ECO:0000313" key="10">
    <source>
        <dbReference type="Proteomes" id="UP000190935"/>
    </source>
</evidence>
<dbReference type="STRING" id="89059.LAC1533_1310"/>
<evidence type="ECO:0000313" key="8">
    <source>
        <dbReference type="EMBL" id="SFV40730.1"/>
    </source>
</evidence>
<dbReference type="PANTHER" id="PTHR39178:SF1">
    <property type="entry name" value="RIBOSOMAL-PROCESSING CYSTEINE PROTEASE PRP"/>
    <property type="match status" value="1"/>
</dbReference>
<dbReference type="GO" id="GO:0008234">
    <property type="term" value="F:cysteine-type peptidase activity"/>
    <property type="evidence" value="ECO:0007669"/>
    <property type="project" value="UniProtKB-KW"/>
</dbReference>
<dbReference type="Pfam" id="PF04327">
    <property type="entry name" value="Peptidase_Prp"/>
    <property type="match status" value="1"/>
</dbReference>
<dbReference type="AlphaFoldDB" id="A0A0R2KPN7"/>
<gene>
    <name evidence="7" type="ORF">IV43_GL000064</name>
    <name evidence="8" type="ORF">LAC1533_1310</name>
</gene>
<dbReference type="GeneID" id="95349406"/>
<dbReference type="KEGG" id="laca:LAC1533_1310"/>
<reference evidence="7 9" key="1">
    <citation type="journal article" date="2015" name="Genome Announc.">
        <title>Expanding the biotechnology potential of lactobacilli through comparative genomics of 213 strains and associated genera.</title>
        <authorList>
            <person name="Sun Z."/>
            <person name="Harris H.M."/>
            <person name="McCann A."/>
            <person name="Guo C."/>
            <person name="Argimon S."/>
            <person name="Zhang W."/>
            <person name="Yang X."/>
            <person name="Jeffery I.B."/>
            <person name="Cooney J.C."/>
            <person name="Kagawa T.F."/>
            <person name="Liu W."/>
            <person name="Song Y."/>
            <person name="Salvetti E."/>
            <person name="Wrobel A."/>
            <person name="Rasinkangas P."/>
            <person name="Parkhill J."/>
            <person name="Rea M.C."/>
            <person name="O'Sullivan O."/>
            <person name="Ritari J."/>
            <person name="Douillard F.P."/>
            <person name="Paul Ross R."/>
            <person name="Yang R."/>
            <person name="Briner A.E."/>
            <person name="Felis G.E."/>
            <person name="de Vos W.M."/>
            <person name="Barrangou R."/>
            <person name="Klaenhammer T.R."/>
            <person name="Caufield P.W."/>
            <person name="Cui Y."/>
            <person name="Zhang H."/>
            <person name="O'Toole P.W."/>
        </authorList>
    </citation>
    <scope>NUCLEOTIDE SEQUENCE [LARGE SCALE GENOMIC DNA]</scope>
    <source>
        <strain evidence="7 9">DSM 15353</strain>
    </source>
</reference>
<dbReference type="SUPFAM" id="SSF118010">
    <property type="entry name" value="TM1457-like"/>
    <property type="match status" value="1"/>
</dbReference>